<keyword evidence="1" id="KW-0540">Nuclease</keyword>
<dbReference type="EMBL" id="CP081201">
    <property type="protein sequence ID" value="UXZ97601.1"/>
    <property type="molecule type" value="Genomic_DNA"/>
</dbReference>
<evidence type="ECO:0000313" key="1">
    <source>
        <dbReference type="EMBL" id="UXZ97601.1"/>
    </source>
</evidence>
<sequence>MKWKNRNLRELAHLVCGDPSPDGVSYFRYRSSSYLTEFFEDCDLDFVHDGSTRWSWVADRLVEVLNQPQASPTVPPDAFIRIIRLLLDSADAQPSDPTRSKALSKLNTVLAREGWEAFYDESTTGHLRHIATNTVAQTTNPHRPLTSSELVRKEQLTTYLDRCSEDELIEEVLLPLFRQLGFHRITAAGHKDKALEYGKDIWMKYTLPTLHVLYFGIQVKKGKLDSAGVGKAGSANIAEIHNQVHMMLGHEIFDSEISKRVLVDHAFIVAGGEITKQARNWIGNKLDAAKRSQIMFMDRDDLLNLYTVTNLALPKKSGSQPVKLNPMDIDIPF</sequence>
<gene>
    <name evidence="1" type="ORF">K3169_06845</name>
</gene>
<dbReference type="RefSeq" id="WP_187602148.1">
    <property type="nucleotide sequence ID" value="NZ_CP081201.1"/>
</dbReference>
<name>A0ABY6FI62_9PSED</name>
<keyword evidence="1" id="KW-0255">Endonuclease</keyword>
<evidence type="ECO:0000313" key="2">
    <source>
        <dbReference type="Proteomes" id="UP001063228"/>
    </source>
</evidence>
<dbReference type="GO" id="GO:0004519">
    <property type="term" value="F:endonuclease activity"/>
    <property type="evidence" value="ECO:0007669"/>
    <property type="project" value="UniProtKB-KW"/>
</dbReference>
<reference evidence="1" key="1">
    <citation type="submission" date="2021-08" db="EMBL/GenBank/DDBJ databases">
        <title>Complete genome sequence of Pseudomonas phytophila.</title>
        <authorList>
            <person name="Weir B.S."/>
            <person name="Templeton M.D."/>
            <person name="Arshed S."/>
            <person name="Andersen M.T."/>
            <person name="Jayaraman J."/>
        </authorList>
    </citation>
    <scope>NUCLEOTIDE SEQUENCE</scope>
    <source>
        <strain evidence="1">ICMP 23753</strain>
    </source>
</reference>
<keyword evidence="1" id="KW-0378">Hydrolase</keyword>
<proteinExistence type="predicted"/>
<keyword evidence="2" id="KW-1185">Reference proteome</keyword>
<organism evidence="1 2">
    <name type="scientific">Pseudomonas phytophila</name>
    <dbReference type="NCBI Taxonomy" id="2867264"/>
    <lineage>
        <taxon>Bacteria</taxon>
        <taxon>Pseudomonadati</taxon>
        <taxon>Pseudomonadota</taxon>
        <taxon>Gammaproteobacteria</taxon>
        <taxon>Pseudomonadales</taxon>
        <taxon>Pseudomonadaceae</taxon>
        <taxon>Pseudomonas</taxon>
    </lineage>
</organism>
<protein>
    <submittedName>
        <fullName evidence="1">Restriction endonuclease</fullName>
    </submittedName>
</protein>
<accession>A0ABY6FI62</accession>
<dbReference type="Proteomes" id="UP001063228">
    <property type="component" value="Chromosome"/>
</dbReference>